<dbReference type="eggNOG" id="ENOG5033A84">
    <property type="taxonomic scope" value="Bacteria"/>
</dbReference>
<protein>
    <submittedName>
        <fullName evidence="2">YueH family protein</fullName>
    </submittedName>
</protein>
<name>A0A1X0TYF2_MAMSC</name>
<keyword evidence="6" id="KW-1185">Reference proteome</keyword>
<evidence type="ECO:0000313" key="2">
    <source>
        <dbReference type="EMBL" id="MCQ9302642.1"/>
    </source>
</evidence>
<dbReference type="EMBL" id="CP022046">
    <property type="protein sequence ID" value="ASE34641.1"/>
    <property type="molecule type" value="Genomic_DNA"/>
</dbReference>
<gene>
    <name evidence="1" type="ORF">CEP64_08605</name>
    <name evidence="4" type="ORF">JRU67_10755</name>
    <name evidence="2" type="ORF">NQ032_03280</name>
    <name evidence="3" type="ORF">OWO77_03790</name>
</gene>
<dbReference type="Proteomes" id="UP000197058">
    <property type="component" value="Chromosome"/>
</dbReference>
<dbReference type="AlphaFoldDB" id="A0A1X0TYF2"/>
<dbReference type="Pfam" id="PF14166">
    <property type="entry name" value="YueH"/>
    <property type="match status" value="1"/>
</dbReference>
<dbReference type="RefSeq" id="WP_025905650.1">
    <property type="nucleotide sequence ID" value="NZ_CAJVGN010000001.1"/>
</dbReference>
<accession>A0A657XIE0</accession>
<accession>A0A1X0TYF2</accession>
<evidence type="ECO:0000313" key="6">
    <source>
        <dbReference type="Proteomes" id="UP001176210"/>
    </source>
</evidence>
<proteinExistence type="predicted"/>
<organism evidence="2 7">
    <name type="scientific">Mammaliicoccus sciuri</name>
    <name type="common">Staphylococcus sciuri</name>
    <dbReference type="NCBI Taxonomy" id="1296"/>
    <lineage>
        <taxon>Bacteria</taxon>
        <taxon>Bacillati</taxon>
        <taxon>Bacillota</taxon>
        <taxon>Bacilli</taxon>
        <taxon>Bacillales</taxon>
        <taxon>Staphylococcaceae</taxon>
        <taxon>Mammaliicoccus</taxon>
    </lineage>
</organism>
<reference evidence="3" key="6">
    <citation type="journal article" date="2023" name="Vet. Microbiol.">
        <title>Emergence of livestock-associated Mammaliicoccus sciuri ST71 co-harbouring mecA and mecC genes in Brazil.</title>
        <authorList>
            <person name="de Moura G.S."/>
            <person name="de Carvalho E."/>
            <person name="Ramos Sanchez E.M."/>
            <person name="Sellera F.P."/>
            <person name="Marques M.F.S."/>
            <person name="Heinemann M.B."/>
            <person name="De Vliegher S."/>
            <person name="Souza F.N."/>
            <person name="Mota R.A."/>
        </authorList>
    </citation>
    <scope>NUCLEOTIDE SEQUENCE</scope>
    <source>
        <strain evidence="3">BR656</strain>
    </source>
</reference>
<reference evidence="2" key="4">
    <citation type="submission" date="2022-07" db="EMBL/GenBank/DDBJ databases">
        <title>Bacterial species isolated from the porcine tonsil microbiota.</title>
        <authorList>
            <person name="Oliveira I.M.F."/>
        </authorList>
    </citation>
    <scope>NUCLEOTIDE SEQUENCE</scope>
    <source>
        <strain evidence="2">8QC2O2</strain>
    </source>
</reference>
<reference evidence="5" key="1">
    <citation type="submission" date="2017-06" db="EMBL/GenBank/DDBJ databases">
        <title>FDA dAtabase for Regulatory Grade micrObial Sequences (FDA-ARGOS): Supporting development and validation of Infectious Disease Dx tests.</title>
        <authorList>
            <person name="Goldberg B."/>
            <person name="Campos J."/>
            <person name="Tallon L."/>
            <person name="Sadzewicz L."/>
            <person name="Sengamalay N."/>
            <person name="Ott S."/>
            <person name="Godinez A."/>
            <person name="Nagaraj S."/>
            <person name="Vavikolanu K."/>
            <person name="Nadendla S."/>
            <person name="George J."/>
            <person name="Geyer C."/>
            <person name="Sichtig H."/>
        </authorList>
    </citation>
    <scope>NUCLEOTIDE SEQUENCE [LARGE SCALE GENOMIC DNA]</scope>
    <source>
        <strain evidence="5">FDAARGOS_285</strain>
    </source>
</reference>
<reference evidence="4" key="3">
    <citation type="submission" date="2021-02" db="EMBL/GenBank/DDBJ databases">
        <title>cfr and optrA-positive Staphylococcus spp.</title>
        <authorList>
            <person name="Chen L."/>
        </authorList>
    </citation>
    <scope>NUCLEOTIDE SEQUENCE</scope>
    <source>
        <strain evidence="4">GDQ20D70P</strain>
    </source>
</reference>
<reference evidence="3" key="5">
    <citation type="submission" date="2022-09" db="EMBL/GenBank/DDBJ databases">
        <authorList>
            <person name="De Moura G.S."/>
            <person name="Carvalho E."/>
            <person name="Ramos Sanchez E.M."/>
            <person name="Sellera F.P."/>
            <person name="Marques M.F.S."/>
            <person name="Heinemann M.B."/>
            <person name="De Vliegher S."/>
            <person name="Souza F.N."/>
            <person name="Mota R.A."/>
        </authorList>
    </citation>
    <scope>NUCLEOTIDE SEQUENCE</scope>
    <source>
        <strain evidence="3">BR656</strain>
    </source>
</reference>
<dbReference type="EMBL" id="CP069389">
    <property type="protein sequence ID" value="QRN90529.1"/>
    <property type="molecule type" value="Genomic_DNA"/>
</dbReference>
<evidence type="ECO:0000313" key="1">
    <source>
        <dbReference type="EMBL" id="ASE34641.1"/>
    </source>
</evidence>
<reference evidence="1" key="2">
    <citation type="submission" date="2017-12" db="EMBL/GenBank/DDBJ databases">
        <title>FDA dAtabase for Regulatory Grade micrObial Sequences (FDA-ARGOS): Supporting development and validation of Infectious Disease Dx tests.</title>
        <authorList>
            <person name="Campos J."/>
            <person name="Goldberg B."/>
            <person name="Tallon L."/>
            <person name="Sadzewicz L."/>
            <person name="Sengamalay N."/>
            <person name="Ott S."/>
            <person name="Godinez A."/>
            <person name="Nagaraj S."/>
            <person name="Vavikolanu K."/>
            <person name="Vyas G."/>
            <person name="Nadendla S."/>
            <person name="Aluvathingal J."/>
            <person name="Geyer C."/>
            <person name="Nandy P."/>
            <person name="Hobson J."/>
            <person name="Sichtig H."/>
        </authorList>
    </citation>
    <scope>NUCLEOTIDE SEQUENCE</scope>
    <source>
        <strain evidence="1">FDAARGOS_285</strain>
    </source>
</reference>
<dbReference type="KEGG" id="sscu:CEP64_08605"/>
<dbReference type="InterPro" id="IPR020260">
    <property type="entry name" value="Uncharacterised_YueH"/>
</dbReference>
<evidence type="ECO:0000313" key="4">
    <source>
        <dbReference type="EMBL" id="QRN90529.1"/>
    </source>
</evidence>
<dbReference type="Proteomes" id="UP001204068">
    <property type="component" value="Unassembled WGS sequence"/>
</dbReference>
<evidence type="ECO:0000313" key="5">
    <source>
        <dbReference type="Proteomes" id="UP000197058"/>
    </source>
</evidence>
<dbReference type="EMBL" id="JANILD010000001">
    <property type="protein sequence ID" value="MCQ9302642.1"/>
    <property type="molecule type" value="Genomic_DNA"/>
</dbReference>
<dbReference type="Proteomes" id="UP000640299">
    <property type="component" value="Chromosome"/>
</dbReference>
<dbReference type="EMBL" id="JAPNQM010000001">
    <property type="protein sequence ID" value="MDL0116086.1"/>
    <property type="molecule type" value="Genomic_DNA"/>
</dbReference>
<dbReference type="Proteomes" id="UP001176210">
    <property type="component" value="Unassembled WGS sequence"/>
</dbReference>
<sequence>MKIRESHSQNLNCKVYIYENKKEEYFVISIPDLFWSIEVDYDLYGESLIEHLYLHLFNVLDEDEANELANRISQWTSEL</sequence>
<dbReference type="GeneID" id="48593422"/>
<evidence type="ECO:0000313" key="7">
    <source>
        <dbReference type="Proteomes" id="UP001204068"/>
    </source>
</evidence>
<evidence type="ECO:0000313" key="3">
    <source>
        <dbReference type="EMBL" id="MDL0116086.1"/>
    </source>
</evidence>